<evidence type="ECO:0000313" key="2">
    <source>
        <dbReference type="Proteomes" id="UP001597452"/>
    </source>
</evidence>
<keyword evidence="2" id="KW-1185">Reference proteome</keyword>
<sequence>MRNPICMVLSEAQPGTRVKELMMNGEDVSGVEVFESYDISTGLATFTNHKKSRFVAVCDKIDMIEFIED</sequence>
<evidence type="ECO:0000313" key="1">
    <source>
        <dbReference type="EMBL" id="MFD2638873.1"/>
    </source>
</evidence>
<gene>
    <name evidence="1" type="ORF">ACFSW4_08360</name>
</gene>
<proteinExistence type="predicted"/>
<comment type="caution">
    <text evidence="1">The sequence shown here is derived from an EMBL/GenBank/DDBJ whole genome shotgun (WGS) entry which is preliminary data.</text>
</comment>
<name>A0ABW5QA50_9BACI</name>
<protein>
    <submittedName>
        <fullName evidence="1">Uncharacterized protein</fullName>
    </submittedName>
</protein>
<dbReference type="Proteomes" id="UP001597452">
    <property type="component" value="Unassembled WGS sequence"/>
</dbReference>
<accession>A0ABW5QA50</accession>
<reference evidence="2" key="1">
    <citation type="journal article" date="2019" name="Int. J. Syst. Evol. Microbiol.">
        <title>The Global Catalogue of Microorganisms (GCM) 10K type strain sequencing project: providing services to taxonomists for standard genome sequencing and annotation.</title>
        <authorList>
            <consortium name="The Broad Institute Genomics Platform"/>
            <consortium name="The Broad Institute Genome Sequencing Center for Infectious Disease"/>
            <person name="Wu L."/>
            <person name="Ma J."/>
        </authorList>
    </citation>
    <scope>NUCLEOTIDE SEQUENCE [LARGE SCALE GENOMIC DNA]</scope>
    <source>
        <strain evidence="2">TISTR 1571</strain>
    </source>
</reference>
<dbReference type="EMBL" id="JBHUMZ010000019">
    <property type="protein sequence ID" value="MFD2638873.1"/>
    <property type="molecule type" value="Genomic_DNA"/>
</dbReference>
<dbReference type="RefSeq" id="WP_377328645.1">
    <property type="nucleotide sequence ID" value="NZ_JBHUMZ010000019.1"/>
</dbReference>
<organism evidence="1 2">
    <name type="scientific">Piscibacillus salipiscarius</name>
    <dbReference type="NCBI Taxonomy" id="299480"/>
    <lineage>
        <taxon>Bacteria</taxon>
        <taxon>Bacillati</taxon>
        <taxon>Bacillota</taxon>
        <taxon>Bacilli</taxon>
        <taxon>Bacillales</taxon>
        <taxon>Bacillaceae</taxon>
        <taxon>Piscibacillus</taxon>
    </lineage>
</organism>